<keyword evidence="3" id="KW-1185">Reference proteome</keyword>
<comment type="caution">
    <text evidence="1">The sequence shown here is derived from an EMBL/GenBank/DDBJ whole genome shotgun (WGS) entry which is preliminary data.</text>
</comment>
<organism evidence="1">
    <name type="scientific">Hexamita inflata</name>
    <dbReference type="NCBI Taxonomy" id="28002"/>
    <lineage>
        <taxon>Eukaryota</taxon>
        <taxon>Metamonada</taxon>
        <taxon>Diplomonadida</taxon>
        <taxon>Hexamitidae</taxon>
        <taxon>Hexamitinae</taxon>
        <taxon>Hexamita</taxon>
    </lineage>
</organism>
<reference evidence="2 3" key="2">
    <citation type="submission" date="2024-07" db="EMBL/GenBank/DDBJ databases">
        <authorList>
            <person name="Akdeniz Z."/>
        </authorList>
    </citation>
    <scope>NUCLEOTIDE SEQUENCE [LARGE SCALE GENOMIC DNA]</scope>
</reference>
<gene>
    <name evidence="1" type="ORF">HINF_LOCUS30755</name>
    <name evidence="2" type="ORF">HINF_LOCUS39603</name>
</gene>
<protein>
    <submittedName>
        <fullName evidence="2">Hypothetical_protein</fullName>
    </submittedName>
</protein>
<dbReference type="EMBL" id="CATOUU010000710">
    <property type="protein sequence ID" value="CAI9943110.1"/>
    <property type="molecule type" value="Genomic_DNA"/>
</dbReference>
<sequence length="205" mass="23672">MSSFDGRIFLLLQQSTLVIQYFSSICIFNVCLYFQSINFPIHDPNYYGPSRSRFRQQQLSQYDKLPSSSYEFLVEVSLLITSKRLVSTLVCLLKLVQSCNPESPQNMQFLKNMCELSSITRTQLPETQNSGYLICANKSGECQRSLKELHNSVHTNRFLLVYVLKEHSTKYSQTLNFLKSHRNTTAIYKVRLILKPATSLVKYNG</sequence>
<proteinExistence type="predicted"/>
<dbReference type="AlphaFoldDB" id="A0AA86PMW0"/>
<evidence type="ECO:0000313" key="2">
    <source>
        <dbReference type="EMBL" id="CAL6042454.1"/>
    </source>
</evidence>
<dbReference type="Proteomes" id="UP001642409">
    <property type="component" value="Unassembled WGS sequence"/>
</dbReference>
<reference evidence="1" key="1">
    <citation type="submission" date="2023-06" db="EMBL/GenBank/DDBJ databases">
        <authorList>
            <person name="Kurt Z."/>
        </authorList>
    </citation>
    <scope>NUCLEOTIDE SEQUENCE</scope>
</reference>
<evidence type="ECO:0000313" key="1">
    <source>
        <dbReference type="EMBL" id="CAI9943110.1"/>
    </source>
</evidence>
<accession>A0AA86PMW0</accession>
<dbReference type="EMBL" id="CAXDID020000153">
    <property type="protein sequence ID" value="CAL6042454.1"/>
    <property type="molecule type" value="Genomic_DNA"/>
</dbReference>
<name>A0AA86PMW0_9EUKA</name>
<evidence type="ECO:0000313" key="3">
    <source>
        <dbReference type="Proteomes" id="UP001642409"/>
    </source>
</evidence>